<keyword evidence="2" id="KW-1185">Reference proteome</keyword>
<evidence type="ECO:0000313" key="1">
    <source>
        <dbReference type="EMBL" id="TFY54455.1"/>
    </source>
</evidence>
<dbReference type="Proteomes" id="UP000298327">
    <property type="component" value="Unassembled WGS sequence"/>
</dbReference>
<evidence type="ECO:0000313" key="2">
    <source>
        <dbReference type="Proteomes" id="UP000298327"/>
    </source>
</evidence>
<sequence>LGALSAAPVPLPELEELVVRCIGPWAAECTARTLGSIAFPPTAALRISSYPTTRRPTTGLTFSSSSGRLRVVNDGGDLDVLRRLRPQCPGVRVVAFRNEGLDHGNTRRTLRATLAELNMWRVEVLKTESVPLSVVVEVLRGMEVRALKRLLMSAVPRDGSKEEREEDVERLKGMVAVVKVKYVRCRWNAPPE</sequence>
<organism evidence="1 2">
    <name type="scientific">Dentipellis fragilis</name>
    <dbReference type="NCBI Taxonomy" id="205917"/>
    <lineage>
        <taxon>Eukaryota</taxon>
        <taxon>Fungi</taxon>
        <taxon>Dikarya</taxon>
        <taxon>Basidiomycota</taxon>
        <taxon>Agaricomycotina</taxon>
        <taxon>Agaricomycetes</taxon>
        <taxon>Russulales</taxon>
        <taxon>Hericiaceae</taxon>
        <taxon>Dentipellis</taxon>
    </lineage>
</organism>
<proteinExistence type="predicted"/>
<accession>A0A4Y9XWK5</accession>
<protein>
    <submittedName>
        <fullName evidence="1">Uncharacterized protein</fullName>
    </submittedName>
</protein>
<dbReference type="AlphaFoldDB" id="A0A4Y9XWK5"/>
<name>A0A4Y9XWK5_9AGAM</name>
<feature type="non-terminal residue" evidence="1">
    <location>
        <position position="1"/>
    </location>
</feature>
<dbReference type="EMBL" id="SEOQ01001024">
    <property type="protein sequence ID" value="TFY54455.1"/>
    <property type="molecule type" value="Genomic_DNA"/>
</dbReference>
<comment type="caution">
    <text evidence="1">The sequence shown here is derived from an EMBL/GenBank/DDBJ whole genome shotgun (WGS) entry which is preliminary data.</text>
</comment>
<gene>
    <name evidence="1" type="ORF">EVG20_g9694</name>
</gene>
<reference evidence="1 2" key="1">
    <citation type="submission" date="2019-02" db="EMBL/GenBank/DDBJ databases">
        <title>Genome sequencing of the rare red list fungi Dentipellis fragilis.</title>
        <authorList>
            <person name="Buettner E."/>
            <person name="Kellner H."/>
        </authorList>
    </citation>
    <scope>NUCLEOTIDE SEQUENCE [LARGE SCALE GENOMIC DNA]</scope>
    <source>
        <strain evidence="1 2">DSM 105465</strain>
    </source>
</reference>